<gene>
    <name evidence="2" type="ORF">Verru16b_01142</name>
</gene>
<name>A0A1D8AT65_9BACT</name>
<accession>A0A1D8AT65</accession>
<dbReference type="PROSITE" id="PS51257">
    <property type="entry name" value="PROKAR_LIPOPROTEIN"/>
    <property type="match status" value="1"/>
</dbReference>
<dbReference type="STRING" id="1838286.Verru16b_01142"/>
<reference evidence="2 3" key="1">
    <citation type="submission" date="2016-06" db="EMBL/GenBank/DDBJ databases">
        <title>Three novel species with peptidoglycan cell walls form the new genus Lacunisphaera gen. nov. in the family Opitutaceae of the verrucomicrobial subdivision 4.</title>
        <authorList>
            <person name="Rast P."/>
            <person name="Gloeckner I."/>
            <person name="Jogler M."/>
            <person name="Boedeker C."/>
            <person name="Jeske O."/>
            <person name="Wiegand S."/>
            <person name="Reinhardt R."/>
            <person name="Schumann P."/>
            <person name="Rohde M."/>
            <person name="Spring S."/>
            <person name="Gloeckner F.O."/>
            <person name="Jogler C."/>
        </authorList>
    </citation>
    <scope>NUCLEOTIDE SEQUENCE [LARGE SCALE GENOMIC DNA]</scope>
    <source>
        <strain evidence="2 3">IG16b</strain>
    </source>
</reference>
<protein>
    <recommendedName>
        <fullName evidence="4">DUF1425 domain-containing protein</fullName>
    </recommendedName>
</protein>
<evidence type="ECO:0008006" key="4">
    <source>
        <dbReference type="Google" id="ProtNLM"/>
    </source>
</evidence>
<keyword evidence="1" id="KW-0732">Signal</keyword>
<evidence type="ECO:0000256" key="1">
    <source>
        <dbReference type="SAM" id="SignalP"/>
    </source>
</evidence>
<evidence type="ECO:0000313" key="2">
    <source>
        <dbReference type="EMBL" id="AOS44081.1"/>
    </source>
</evidence>
<dbReference type="RefSeq" id="WP_157772259.1">
    <property type="nucleotide sequence ID" value="NZ_CP016094.1"/>
</dbReference>
<evidence type="ECO:0000313" key="3">
    <source>
        <dbReference type="Proteomes" id="UP000095228"/>
    </source>
</evidence>
<dbReference type="Proteomes" id="UP000095228">
    <property type="component" value="Chromosome"/>
</dbReference>
<dbReference type="EMBL" id="CP016094">
    <property type="protein sequence ID" value="AOS44081.1"/>
    <property type="molecule type" value="Genomic_DNA"/>
</dbReference>
<keyword evidence="3" id="KW-1185">Reference proteome</keyword>
<proteinExistence type="predicted"/>
<feature type="signal peptide" evidence="1">
    <location>
        <begin position="1"/>
        <end position="24"/>
    </location>
</feature>
<sequence>MKPNLWLILLASAALAGCATPFRAPEDVSHIKLDTADSRLVRVEKVWLEGKQGHLAVRGYVLKRLNNDDTSGTHLDVTLFDADGRVLRSTVEHFEPRRIPPRFRRPHSASYRVMLDPLPVGTVRIEVRAHEGHHF</sequence>
<dbReference type="AlphaFoldDB" id="A0A1D8AT65"/>
<organism evidence="2 3">
    <name type="scientific">Lacunisphaera limnophila</name>
    <dbReference type="NCBI Taxonomy" id="1838286"/>
    <lineage>
        <taxon>Bacteria</taxon>
        <taxon>Pseudomonadati</taxon>
        <taxon>Verrucomicrobiota</taxon>
        <taxon>Opitutia</taxon>
        <taxon>Opitutales</taxon>
        <taxon>Opitutaceae</taxon>
        <taxon>Lacunisphaera</taxon>
    </lineage>
</organism>
<feature type="chain" id="PRO_5009105107" description="DUF1425 domain-containing protein" evidence="1">
    <location>
        <begin position="25"/>
        <end position="135"/>
    </location>
</feature>
<dbReference type="KEGG" id="obg:Verru16b_01142"/>
<dbReference type="OrthoDB" id="203138at2"/>